<keyword evidence="3" id="KW-1185">Reference proteome</keyword>
<organism evidence="2 3">
    <name type="scientific">Salinicola rhizosphaerae</name>
    <dbReference type="NCBI Taxonomy" id="1443141"/>
    <lineage>
        <taxon>Bacteria</taxon>
        <taxon>Pseudomonadati</taxon>
        <taxon>Pseudomonadota</taxon>
        <taxon>Gammaproteobacteria</taxon>
        <taxon>Oceanospirillales</taxon>
        <taxon>Halomonadaceae</taxon>
        <taxon>Salinicola</taxon>
    </lineage>
</organism>
<keyword evidence="1" id="KW-0175">Coiled coil</keyword>
<dbReference type="Pfam" id="PF05944">
    <property type="entry name" value="Phage_term_smal"/>
    <property type="match status" value="1"/>
</dbReference>
<evidence type="ECO:0000313" key="2">
    <source>
        <dbReference type="EMBL" id="GHB32828.1"/>
    </source>
</evidence>
<keyword evidence="2" id="KW-0255">Endonuclease</keyword>
<reference evidence="3" key="1">
    <citation type="journal article" date="2019" name="Int. J. Syst. Evol. Microbiol.">
        <title>The Global Catalogue of Microorganisms (GCM) 10K type strain sequencing project: providing services to taxonomists for standard genome sequencing and annotation.</title>
        <authorList>
            <consortium name="The Broad Institute Genomics Platform"/>
            <consortium name="The Broad Institute Genome Sequencing Center for Infectious Disease"/>
            <person name="Wu L."/>
            <person name="Ma J."/>
        </authorList>
    </citation>
    <scope>NUCLEOTIDE SEQUENCE [LARGE SCALE GENOMIC DNA]</scope>
    <source>
        <strain evidence="3">KCTC 32998</strain>
    </source>
</reference>
<gene>
    <name evidence="2" type="ORF">GCM10009038_34690</name>
</gene>
<dbReference type="Proteomes" id="UP000646745">
    <property type="component" value="Unassembled WGS sequence"/>
</dbReference>
<accession>A0ABQ3EJM1</accession>
<dbReference type="InterPro" id="IPR010270">
    <property type="entry name" value="Phage_P2_GpM"/>
</dbReference>
<name>A0ABQ3EJM1_9GAMM</name>
<protein>
    <submittedName>
        <fullName evidence="2">Bacteriophage terminase endonuclease subunit</fullName>
    </submittedName>
</protein>
<dbReference type="EMBL" id="BMZI01000008">
    <property type="protein sequence ID" value="GHB32828.1"/>
    <property type="molecule type" value="Genomic_DNA"/>
</dbReference>
<sequence length="236" mass="26091">MTSPARRHFQRVTAAQSAGDAIAGQPQNGPQYELMMATLYDARRALKQIKSTEGKIARKRELLPQFDPYIEGVLESGNGAQDEVLTTVLIWRFDIGDLAGALDIAGYALEHKLDMPDRFERDLESIVAEQLAEEVLAQLAKLGDDADPSERQALGTQLASLMVRAREMLDGADMHDQISAKFHKAYGYALRDADCPSAAIEQLKRALELNDRAGVKRDIEQLERQVKKNASDQPSG</sequence>
<evidence type="ECO:0000313" key="3">
    <source>
        <dbReference type="Proteomes" id="UP000646745"/>
    </source>
</evidence>
<dbReference type="GO" id="GO:0004519">
    <property type="term" value="F:endonuclease activity"/>
    <property type="evidence" value="ECO:0007669"/>
    <property type="project" value="UniProtKB-KW"/>
</dbReference>
<comment type="caution">
    <text evidence="2">The sequence shown here is derived from an EMBL/GenBank/DDBJ whole genome shotgun (WGS) entry which is preliminary data.</text>
</comment>
<feature type="coiled-coil region" evidence="1">
    <location>
        <begin position="205"/>
        <end position="232"/>
    </location>
</feature>
<dbReference type="RefSeq" id="WP_189445987.1">
    <property type="nucleotide sequence ID" value="NZ_BMZI01000008.1"/>
</dbReference>
<keyword evidence="2" id="KW-0540">Nuclease</keyword>
<keyword evidence="2" id="KW-0378">Hydrolase</keyword>
<evidence type="ECO:0000256" key="1">
    <source>
        <dbReference type="SAM" id="Coils"/>
    </source>
</evidence>
<proteinExistence type="predicted"/>